<feature type="domain" description="Rhodanese" evidence="4">
    <location>
        <begin position="164"/>
        <end position="287"/>
    </location>
</feature>
<dbReference type="InterPro" id="IPR001763">
    <property type="entry name" value="Rhodanese-like_dom"/>
</dbReference>
<dbReference type="PANTHER" id="PTHR43855">
    <property type="entry name" value="THIOSULFATE SULFURTRANSFERASE"/>
    <property type="match status" value="1"/>
</dbReference>
<reference evidence="5 6" key="1">
    <citation type="submission" date="2022-03" db="EMBL/GenBank/DDBJ databases">
        <title>Sinomonas sp. isolated from a soil.</title>
        <authorList>
            <person name="Han J."/>
            <person name="Kim D.-U."/>
        </authorList>
    </citation>
    <scope>NUCLEOTIDE SEQUENCE [LARGE SCALE GENOMIC DNA]</scope>
    <source>
        <strain evidence="5 6">5-5</strain>
    </source>
</reference>
<dbReference type="PROSITE" id="PS00683">
    <property type="entry name" value="RHODANESE_2"/>
    <property type="match status" value="1"/>
</dbReference>
<sequence length="289" mass="31792">MKTSRTVAEESEAVARSRVLVDPQWLDRHLQDPKVRVVEVDVGPASYNDWHIPGALLWNIYADLKDTEYRTVGSAAVEELVARSGIGLDTTVVFYGYAPCFGFWLMTLLGHPEVRVLDCSRDTWRAAGLPCSTEATRPAPTPVRVAAEYATVRADRQAVLAALGRPDTVLLDVRTAAEYRGERFWPSGAMDPAGRAGHVPAAVHQPIDGLYRDDGSFRSRQELAQIFAGLEDTDGTTGGAELITYCTVGGRAATTWFALRYLLGRDRVRVYDGSWAEWGRSPEVPVARP</sequence>
<evidence type="ECO:0000259" key="4">
    <source>
        <dbReference type="PROSITE" id="PS50206"/>
    </source>
</evidence>
<dbReference type="InterPro" id="IPR001307">
    <property type="entry name" value="Thiosulphate_STrfase_CS"/>
</dbReference>
<evidence type="ECO:0000256" key="2">
    <source>
        <dbReference type="ARBA" id="ARBA00047549"/>
    </source>
</evidence>
<keyword evidence="3" id="KW-0808">Transferase</keyword>
<dbReference type="Pfam" id="PF00581">
    <property type="entry name" value="Rhodanese"/>
    <property type="match status" value="2"/>
</dbReference>
<name>A0ABS9TVL7_9MICC</name>
<keyword evidence="1" id="KW-0677">Repeat</keyword>
<evidence type="ECO:0000256" key="1">
    <source>
        <dbReference type="ARBA" id="ARBA00022737"/>
    </source>
</evidence>
<gene>
    <name evidence="5" type="ORF">L0M17_00115</name>
</gene>
<dbReference type="CDD" id="cd01449">
    <property type="entry name" value="TST_Repeat_2"/>
    <property type="match status" value="1"/>
</dbReference>
<feature type="domain" description="Rhodanese" evidence="4">
    <location>
        <begin position="31"/>
        <end position="133"/>
    </location>
</feature>
<dbReference type="RefSeq" id="WP_241050070.1">
    <property type="nucleotide sequence ID" value="NZ_JAKZBV010000001.1"/>
</dbReference>
<dbReference type="EMBL" id="JAKZBV010000001">
    <property type="protein sequence ID" value="MCH6468401.1"/>
    <property type="molecule type" value="Genomic_DNA"/>
</dbReference>
<proteinExistence type="predicted"/>
<dbReference type="Gene3D" id="3.40.250.10">
    <property type="entry name" value="Rhodanese-like domain"/>
    <property type="match status" value="2"/>
</dbReference>
<keyword evidence="6" id="KW-1185">Reference proteome</keyword>
<dbReference type="PROSITE" id="PS50206">
    <property type="entry name" value="RHODANESE_3"/>
    <property type="match status" value="2"/>
</dbReference>
<evidence type="ECO:0000256" key="3">
    <source>
        <dbReference type="RuleBase" id="RU000507"/>
    </source>
</evidence>
<evidence type="ECO:0000313" key="6">
    <source>
        <dbReference type="Proteomes" id="UP001202922"/>
    </source>
</evidence>
<dbReference type="Proteomes" id="UP001202922">
    <property type="component" value="Unassembled WGS sequence"/>
</dbReference>
<dbReference type="SUPFAM" id="SSF52821">
    <property type="entry name" value="Rhodanese/Cell cycle control phosphatase"/>
    <property type="match status" value="2"/>
</dbReference>
<dbReference type="SMART" id="SM00450">
    <property type="entry name" value="RHOD"/>
    <property type="match status" value="2"/>
</dbReference>
<dbReference type="PANTHER" id="PTHR43855:SF1">
    <property type="entry name" value="THIOSULFATE SULFURTRANSFERASE"/>
    <property type="match status" value="1"/>
</dbReference>
<comment type="caution">
    <text evidence="5">The sequence shown here is derived from an EMBL/GenBank/DDBJ whole genome shotgun (WGS) entry which is preliminary data.</text>
</comment>
<evidence type="ECO:0000313" key="5">
    <source>
        <dbReference type="EMBL" id="MCH6468401.1"/>
    </source>
</evidence>
<accession>A0ABS9TVL7</accession>
<comment type="catalytic activity">
    <reaction evidence="2">
        <text>thiosulfate + hydrogen cyanide = thiocyanate + sulfite + 2 H(+)</text>
        <dbReference type="Rhea" id="RHEA:16881"/>
        <dbReference type="ChEBI" id="CHEBI:15378"/>
        <dbReference type="ChEBI" id="CHEBI:17359"/>
        <dbReference type="ChEBI" id="CHEBI:18022"/>
        <dbReference type="ChEBI" id="CHEBI:18407"/>
        <dbReference type="ChEBI" id="CHEBI:33542"/>
        <dbReference type="EC" id="2.8.1.1"/>
    </reaction>
</comment>
<dbReference type="InterPro" id="IPR051126">
    <property type="entry name" value="Thiosulfate_sulfurtransferase"/>
</dbReference>
<protein>
    <recommendedName>
        <fullName evidence="3">Sulfurtransferase</fullName>
    </recommendedName>
</protein>
<organism evidence="5 6">
    <name type="scientific">Sinomonas terrae</name>
    <dbReference type="NCBI Taxonomy" id="2908838"/>
    <lineage>
        <taxon>Bacteria</taxon>
        <taxon>Bacillati</taxon>
        <taxon>Actinomycetota</taxon>
        <taxon>Actinomycetes</taxon>
        <taxon>Micrococcales</taxon>
        <taxon>Micrococcaceae</taxon>
        <taxon>Sinomonas</taxon>
    </lineage>
</organism>
<dbReference type="InterPro" id="IPR036873">
    <property type="entry name" value="Rhodanese-like_dom_sf"/>
</dbReference>
<dbReference type="CDD" id="cd01448">
    <property type="entry name" value="TST_Repeat_1"/>
    <property type="match status" value="1"/>
</dbReference>